<accession>A0AAN6XSY4</accession>
<reference evidence="1" key="2">
    <citation type="submission" date="2023-05" db="EMBL/GenBank/DDBJ databases">
        <authorList>
            <consortium name="Lawrence Berkeley National Laboratory"/>
            <person name="Steindorff A."/>
            <person name="Hensen N."/>
            <person name="Bonometti L."/>
            <person name="Westerberg I."/>
            <person name="Brannstrom I.O."/>
            <person name="Guillou S."/>
            <person name="Cros-Aarteil S."/>
            <person name="Calhoun S."/>
            <person name="Haridas S."/>
            <person name="Kuo A."/>
            <person name="Mondo S."/>
            <person name="Pangilinan J."/>
            <person name="Riley R."/>
            <person name="Labutti K."/>
            <person name="Andreopoulos B."/>
            <person name="Lipzen A."/>
            <person name="Chen C."/>
            <person name="Yanf M."/>
            <person name="Daum C."/>
            <person name="Ng V."/>
            <person name="Clum A."/>
            <person name="Ohm R."/>
            <person name="Martin F."/>
            <person name="Silar P."/>
            <person name="Natvig D."/>
            <person name="Lalanne C."/>
            <person name="Gautier V."/>
            <person name="Ament-Velasquez S.L."/>
            <person name="Kruys A."/>
            <person name="Hutchinson M.I."/>
            <person name="Powell A.J."/>
            <person name="Barry K."/>
            <person name="Miller A.N."/>
            <person name="Grigoriev I.V."/>
            <person name="Debuchy R."/>
            <person name="Gladieux P."/>
            <person name="Thoren M.H."/>
            <person name="Johannesson H."/>
        </authorList>
    </citation>
    <scope>NUCLEOTIDE SEQUENCE</scope>
    <source>
        <strain evidence="1">PSN293</strain>
    </source>
</reference>
<keyword evidence="2" id="KW-1185">Reference proteome</keyword>
<reference evidence="1" key="1">
    <citation type="journal article" date="2023" name="Mol. Phylogenet. Evol.">
        <title>Genome-scale phylogeny and comparative genomics of the fungal order Sordariales.</title>
        <authorList>
            <person name="Hensen N."/>
            <person name="Bonometti L."/>
            <person name="Westerberg I."/>
            <person name="Brannstrom I.O."/>
            <person name="Guillou S."/>
            <person name="Cros-Aarteil S."/>
            <person name="Calhoun S."/>
            <person name="Haridas S."/>
            <person name="Kuo A."/>
            <person name="Mondo S."/>
            <person name="Pangilinan J."/>
            <person name="Riley R."/>
            <person name="LaButti K."/>
            <person name="Andreopoulos B."/>
            <person name="Lipzen A."/>
            <person name="Chen C."/>
            <person name="Yan M."/>
            <person name="Daum C."/>
            <person name="Ng V."/>
            <person name="Clum A."/>
            <person name="Steindorff A."/>
            <person name="Ohm R.A."/>
            <person name="Martin F."/>
            <person name="Silar P."/>
            <person name="Natvig D.O."/>
            <person name="Lalanne C."/>
            <person name="Gautier V."/>
            <person name="Ament-Velasquez S.L."/>
            <person name="Kruys A."/>
            <person name="Hutchinson M.I."/>
            <person name="Powell A.J."/>
            <person name="Barry K."/>
            <person name="Miller A.N."/>
            <person name="Grigoriev I.V."/>
            <person name="Debuchy R."/>
            <person name="Gladieux P."/>
            <person name="Hiltunen Thoren M."/>
            <person name="Johannesson H."/>
        </authorList>
    </citation>
    <scope>NUCLEOTIDE SEQUENCE</scope>
    <source>
        <strain evidence="1">PSN293</strain>
    </source>
</reference>
<proteinExistence type="predicted"/>
<name>A0AAN6XSY4_9PEZI</name>
<protein>
    <submittedName>
        <fullName evidence="1">Uncharacterized protein</fullName>
    </submittedName>
</protein>
<evidence type="ECO:0000313" key="1">
    <source>
        <dbReference type="EMBL" id="KAK4206025.1"/>
    </source>
</evidence>
<dbReference type="EMBL" id="MU858547">
    <property type="protein sequence ID" value="KAK4206025.1"/>
    <property type="molecule type" value="Genomic_DNA"/>
</dbReference>
<organism evidence="1 2">
    <name type="scientific">Rhypophila decipiens</name>
    <dbReference type="NCBI Taxonomy" id="261697"/>
    <lineage>
        <taxon>Eukaryota</taxon>
        <taxon>Fungi</taxon>
        <taxon>Dikarya</taxon>
        <taxon>Ascomycota</taxon>
        <taxon>Pezizomycotina</taxon>
        <taxon>Sordariomycetes</taxon>
        <taxon>Sordariomycetidae</taxon>
        <taxon>Sordariales</taxon>
        <taxon>Naviculisporaceae</taxon>
        <taxon>Rhypophila</taxon>
    </lineage>
</organism>
<dbReference type="Proteomes" id="UP001301769">
    <property type="component" value="Unassembled WGS sequence"/>
</dbReference>
<evidence type="ECO:0000313" key="2">
    <source>
        <dbReference type="Proteomes" id="UP001301769"/>
    </source>
</evidence>
<sequence>MSLATLRAHVWKGGNDVVLHYKDNRRKEIPFPPKAEPVEGGCENVSNTRVGLEAAEKQEPVDL</sequence>
<comment type="caution">
    <text evidence="1">The sequence shown here is derived from an EMBL/GenBank/DDBJ whole genome shotgun (WGS) entry which is preliminary data.</text>
</comment>
<gene>
    <name evidence="1" type="ORF">QBC37DRAFT_435534</name>
</gene>
<dbReference type="AlphaFoldDB" id="A0AAN6XSY4"/>